<dbReference type="Gene3D" id="3.30.300.20">
    <property type="match status" value="1"/>
</dbReference>
<evidence type="ECO:0000256" key="4">
    <source>
        <dbReference type="ARBA" id="ARBA00022737"/>
    </source>
</evidence>
<dbReference type="CDD" id="cd01895">
    <property type="entry name" value="EngA2"/>
    <property type="match status" value="1"/>
</dbReference>
<feature type="domain" description="EngA-type G" evidence="10">
    <location>
        <begin position="206"/>
        <end position="382"/>
    </location>
</feature>
<evidence type="ECO:0000256" key="5">
    <source>
        <dbReference type="ARBA" id="ARBA00022741"/>
    </source>
</evidence>
<dbReference type="Pfam" id="PF01926">
    <property type="entry name" value="MMR_HSR1"/>
    <property type="match status" value="2"/>
</dbReference>
<evidence type="ECO:0000256" key="9">
    <source>
        <dbReference type="SAM" id="MobiDB-lite"/>
    </source>
</evidence>
<dbReference type="PIRSF" id="PIRSF006485">
    <property type="entry name" value="GTP-binding_EngA"/>
    <property type="match status" value="1"/>
</dbReference>
<dbReference type="NCBIfam" id="TIGR03594">
    <property type="entry name" value="GTPase_EngA"/>
    <property type="match status" value="1"/>
</dbReference>
<dbReference type="CDD" id="cd01894">
    <property type="entry name" value="EngA1"/>
    <property type="match status" value="1"/>
</dbReference>
<comment type="similarity">
    <text evidence="1 7 8">Belongs to the TRAFAC class TrmE-Era-EngA-EngB-Septin-like GTPase superfamily. EngA (Der) GTPase family.</text>
</comment>
<dbReference type="HAMAP" id="MF_00195">
    <property type="entry name" value="GTPase_Der"/>
    <property type="match status" value="1"/>
</dbReference>
<dbReference type="Pfam" id="PF14714">
    <property type="entry name" value="KH_dom-like"/>
    <property type="match status" value="1"/>
</dbReference>
<evidence type="ECO:0000256" key="1">
    <source>
        <dbReference type="ARBA" id="ARBA00008279"/>
    </source>
</evidence>
<dbReference type="NCBIfam" id="TIGR00231">
    <property type="entry name" value="small_GTP"/>
    <property type="match status" value="2"/>
</dbReference>
<evidence type="ECO:0000256" key="7">
    <source>
        <dbReference type="PROSITE-ProRule" id="PRU01049"/>
    </source>
</evidence>
<dbReference type="AlphaFoldDB" id="A0A1F7UJX0"/>
<protein>
    <recommendedName>
        <fullName evidence="2 8">GTPase Der</fullName>
    </recommendedName>
</protein>
<proteinExistence type="inferred from homology"/>
<evidence type="ECO:0000313" key="12">
    <source>
        <dbReference type="Proteomes" id="UP000176603"/>
    </source>
</evidence>
<dbReference type="InterPro" id="IPR006073">
    <property type="entry name" value="GTP-bd"/>
</dbReference>
<dbReference type="PANTHER" id="PTHR43834">
    <property type="entry name" value="GTPASE DER"/>
    <property type="match status" value="1"/>
</dbReference>
<dbReference type="Proteomes" id="UP000176603">
    <property type="component" value="Unassembled WGS sequence"/>
</dbReference>
<dbReference type="InterPro" id="IPR015946">
    <property type="entry name" value="KH_dom-like_a/b"/>
</dbReference>
<name>A0A1F7UJX0_9BACT</name>
<dbReference type="InterPro" id="IPR031166">
    <property type="entry name" value="G_ENGA"/>
</dbReference>
<keyword evidence="3" id="KW-0690">Ribosome biogenesis</keyword>
<dbReference type="PRINTS" id="PR00326">
    <property type="entry name" value="GTP1OBG"/>
</dbReference>
<dbReference type="InterPro" id="IPR027417">
    <property type="entry name" value="P-loop_NTPase"/>
</dbReference>
<evidence type="ECO:0000259" key="10">
    <source>
        <dbReference type="PROSITE" id="PS51712"/>
    </source>
</evidence>
<evidence type="ECO:0000256" key="3">
    <source>
        <dbReference type="ARBA" id="ARBA00022517"/>
    </source>
</evidence>
<dbReference type="SMART" id="SM00382">
    <property type="entry name" value="AAA"/>
    <property type="match status" value="2"/>
</dbReference>
<evidence type="ECO:0000256" key="6">
    <source>
        <dbReference type="ARBA" id="ARBA00023134"/>
    </source>
</evidence>
<reference evidence="11 12" key="1">
    <citation type="journal article" date="2016" name="Nat. Commun.">
        <title>Thousands of microbial genomes shed light on interconnected biogeochemical processes in an aquifer system.</title>
        <authorList>
            <person name="Anantharaman K."/>
            <person name="Brown C.T."/>
            <person name="Hug L.A."/>
            <person name="Sharon I."/>
            <person name="Castelle C.J."/>
            <person name="Probst A.J."/>
            <person name="Thomas B.C."/>
            <person name="Singh A."/>
            <person name="Wilkins M.J."/>
            <person name="Karaoz U."/>
            <person name="Brodie E.L."/>
            <person name="Williams K.H."/>
            <person name="Hubbard S.S."/>
            <person name="Banfield J.F."/>
        </authorList>
    </citation>
    <scope>NUCLEOTIDE SEQUENCE [LARGE SCALE GENOMIC DNA]</scope>
</reference>
<feature type="domain" description="EngA-type G" evidence="10">
    <location>
        <begin position="12"/>
        <end position="177"/>
    </location>
</feature>
<evidence type="ECO:0000256" key="2">
    <source>
        <dbReference type="ARBA" id="ARBA00020953"/>
    </source>
</evidence>
<dbReference type="InterPro" id="IPR005225">
    <property type="entry name" value="Small_GTP-bd"/>
</dbReference>
<dbReference type="InterPro" id="IPR032859">
    <property type="entry name" value="KH_dom-like"/>
</dbReference>
<evidence type="ECO:0000256" key="8">
    <source>
        <dbReference type="RuleBase" id="RU004481"/>
    </source>
</evidence>
<feature type="non-terminal residue" evidence="11">
    <location>
        <position position="454"/>
    </location>
</feature>
<dbReference type="STRING" id="1802399.A3E39_02145"/>
<dbReference type="GO" id="GO:0005525">
    <property type="term" value="F:GTP binding"/>
    <property type="evidence" value="ECO:0007669"/>
    <property type="project" value="UniProtKB-KW"/>
</dbReference>
<feature type="compositionally biased region" description="Low complexity" evidence="9">
    <location>
        <begin position="190"/>
        <end position="205"/>
    </location>
</feature>
<dbReference type="InterPro" id="IPR003593">
    <property type="entry name" value="AAA+_ATPase"/>
</dbReference>
<keyword evidence="6 8" id="KW-0342">GTP-binding</keyword>
<comment type="caution">
    <text evidence="11">The sequence shown here is derived from an EMBL/GenBank/DDBJ whole genome shotgun (WGS) entry which is preliminary data.</text>
</comment>
<organism evidence="11 12">
    <name type="scientific">Candidatus Uhrbacteria bacterium RIFCSPHIGHO2_12_FULL_60_25</name>
    <dbReference type="NCBI Taxonomy" id="1802399"/>
    <lineage>
        <taxon>Bacteria</taxon>
        <taxon>Candidatus Uhriibacteriota</taxon>
    </lineage>
</organism>
<dbReference type="Gene3D" id="3.40.50.300">
    <property type="entry name" value="P-loop containing nucleotide triphosphate hydrolases"/>
    <property type="match status" value="2"/>
</dbReference>
<dbReference type="EMBL" id="MGEH01000028">
    <property type="protein sequence ID" value="OGL78586.1"/>
    <property type="molecule type" value="Genomic_DNA"/>
</dbReference>
<dbReference type="InterPro" id="IPR016484">
    <property type="entry name" value="GTPase_Der"/>
</dbReference>
<accession>A0A1F7UJX0</accession>
<dbReference type="GO" id="GO:0042254">
    <property type="term" value="P:ribosome biogenesis"/>
    <property type="evidence" value="ECO:0007669"/>
    <property type="project" value="UniProtKB-KW"/>
</dbReference>
<dbReference type="GO" id="GO:0043022">
    <property type="term" value="F:ribosome binding"/>
    <property type="evidence" value="ECO:0007669"/>
    <property type="project" value="TreeGrafter"/>
</dbReference>
<dbReference type="PROSITE" id="PS51712">
    <property type="entry name" value="G_ENGA"/>
    <property type="match status" value="2"/>
</dbReference>
<comment type="function">
    <text evidence="8">GTPase that plays an essential role in the late steps of ribosome biogenesis.</text>
</comment>
<sequence>MNDPLLKKSDLPSVVIVGRANVGKSTLWNRIVEERRAIVSPIAHTTRDRNIAVARWRGRVFEMIDTGGLDVEDDEIGRGIQRQAERAIKGADAVIFLVDGQTGVVDEDRTLAKLVKRLNKNVVLAVNKIDKPRDDAQAHERAIYGLGLGDPEPISAATGKRVGDLLDIVFSKLPTASTQDGRDEQDGRGPTPSSRRPVVQSSSPPLRLVLMGRPNVGKSSLVNAILGEERVIVSPVAHTTREPQDTPFSYRDREMVLVDTAGMRKRARVERGIEEEGLDRNRDALAKADIAFLVFDATEDPQSQDKRLAGLMEYANKGLVLVANKWDLVESKTTASTDEYESLIRQAFPFLDWAPLVFVSAKAGLRAKTLLDLALRVEDERNRIIEYNALNKFLKTVLKQKRPLASYGPKSPYIHDVAQVASAPPVFLITIRGEKQNIHASWLKFFEKKLREKF</sequence>
<keyword evidence="4 8" id="KW-0677">Repeat</keyword>
<dbReference type="PANTHER" id="PTHR43834:SF6">
    <property type="entry name" value="GTPASE DER"/>
    <property type="match status" value="1"/>
</dbReference>
<feature type="region of interest" description="Disordered" evidence="9">
    <location>
        <begin position="176"/>
        <end position="205"/>
    </location>
</feature>
<gene>
    <name evidence="11" type="ORF">A3E39_02145</name>
</gene>
<keyword evidence="5 8" id="KW-0547">Nucleotide-binding</keyword>
<evidence type="ECO:0000313" key="11">
    <source>
        <dbReference type="EMBL" id="OGL78586.1"/>
    </source>
</evidence>
<dbReference type="SUPFAM" id="SSF52540">
    <property type="entry name" value="P-loop containing nucleoside triphosphate hydrolases"/>
    <property type="match status" value="2"/>
</dbReference>